<keyword evidence="5 6" id="KW-0472">Membrane</keyword>
<protein>
    <recommendedName>
        <fullName evidence="10">ABC3 transporter permease protein domain-containing protein</fullName>
    </recommendedName>
</protein>
<evidence type="ECO:0000259" key="7">
    <source>
        <dbReference type="Pfam" id="PF02687"/>
    </source>
</evidence>
<dbReference type="PANTHER" id="PTHR30489:SF0">
    <property type="entry name" value="LIPOPROTEIN-RELEASING SYSTEM TRANSMEMBRANE PROTEIN LOLE"/>
    <property type="match status" value="1"/>
</dbReference>
<keyword evidence="4 6" id="KW-1133">Transmembrane helix</keyword>
<evidence type="ECO:0000256" key="5">
    <source>
        <dbReference type="ARBA" id="ARBA00023136"/>
    </source>
</evidence>
<evidence type="ECO:0000313" key="9">
    <source>
        <dbReference type="EMBL" id="SUZ72098.1"/>
    </source>
</evidence>
<keyword evidence="2" id="KW-1003">Cell membrane</keyword>
<dbReference type="EMBL" id="UINC01001143">
    <property type="protein sequence ID" value="SUZ72098.1"/>
    <property type="molecule type" value="Genomic_DNA"/>
</dbReference>
<feature type="transmembrane region" description="Helical" evidence="6">
    <location>
        <begin position="271"/>
        <end position="297"/>
    </location>
</feature>
<dbReference type="GO" id="GO:0044874">
    <property type="term" value="P:lipoprotein localization to outer membrane"/>
    <property type="evidence" value="ECO:0007669"/>
    <property type="project" value="TreeGrafter"/>
</dbReference>
<dbReference type="InterPro" id="IPR025857">
    <property type="entry name" value="MacB_PCD"/>
</dbReference>
<dbReference type="Pfam" id="PF02687">
    <property type="entry name" value="FtsX"/>
    <property type="match status" value="1"/>
</dbReference>
<accession>A0A381PZM6</accession>
<dbReference type="Pfam" id="PF12704">
    <property type="entry name" value="MacB_PCD"/>
    <property type="match status" value="1"/>
</dbReference>
<dbReference type="InterPro" id="IPR051447">
    <property type="entry name" value="Lipoprotein-release_system"/>
</dbReference>
<dbReference type="GO" id="GO:0098797">
    <property type="term" value="C:plasma membrane protein complex"/>
    <property type="evidence" value="ECO:0007669"/>
    <property type="project" value="TreeGrafter"/>
</dbReference>
<dbReference type="AlphaFoldDB" id="A0A381PZM6"/>
<feature type="transmembrane region" description="Helical" evidence="6">
    <location>
        <begin position="318"/>
        <end position="345"/>
    </location>
</feature>
<evidence type="ECO:0000256" key="1">
    <source>
        <dbReference type="ARBA" id="ARBA00004651"/>
    </source>
</evidence>
<gene>
    <name evidence="9" type="ORF">METZ01_LOCUS24952</name>
</gene>
<proteinExistence type="predicted"/>
<feature type="transmembrane region" description="Helical" evidence="6">
    <location>
        <begin position="365"/>
        <end position="390"/>
    </location>
</feature>
<evidence type="ECO:0000256" key="4">
    <source>
        <dbReference type="ARBA" id="ARBA00022989"/>
    </source>
</evidence>
<evidence type="ECO:0000256" key="2">
    <source>
        <dbReference type="ARBA" id="ARBA00022475"/>
    </source>
</evidence>
<evidence type="ECO:0000256" key="3">
    <source>
        <dbReference type="ARBA" id="ARBA00022692"/>
    </source>
</evidence>
<organism evidence="9">
    <name type="scientific">marine metagenome</name>
    <dbReference type="NCBI Taxonomy" id="408172"/>
    <lineage>
        <taxon>unclassified sequences</taxon>
        <taxon>metagenomes</taxon>
        <taxon>ecological metagenomes</taxon>
    </lineage>
</organism>
<sequence>MSLLYFIARRHLGSRHSLSFISLVSYLSIAGLAIGIAVLILTLGILTGFEQEVQRKIISFDGHIRVKGFLGDPVAQFQPQLDSILAQLPQVTGRMPYIHHPATARVKGQTEAVFVEAFEEEKAQGVLGTWKNLISGEFTLGEEGGKSGIVLGRALAEKLNTRTGGRLTLMDLTSLGKPGRAPRIGQFEVRGIYETGLNEYDESIVYIDLSAGQRLFNYRDLITGEILSVSDRNETVSVAGYLDDNLKYPLMSSTWKERHYNLFAWLSLQKYPITVVFALVALVALLNIMSSLTMIVMEKSKDIGVLRAVGFSRKKISQLFFFEGGIVGLLGVSLGVALALLLGWIQVRFGLLSIPEEVYFMGNLPILFTIGHVLTVGLFGFIAAVTASLYPAWKASGIQPAEAVRYE</sequence>
<name>A0A381PZM6_9ZZZZ</name>
<comment type="subcellular location">
    <subcellularLocation>
        <location evidence="1">Cell membrane</location>
        <topology evidence="1">Multi-pass membrane protein</topology>
    </subcellularLocation>
</comment>
<evidence type="ECO:0000256" key="6">
    <source>
        <dbReference type="SAM" id="Phobius"/>
    </source>
</evidence>
<feature type="transmembrane region" description="Helical" evidence="6">
    <location>
        <begin position="20"/>
        <end position="46"/>
    </location>
</feature>
<keyword evidence="3 6" id="KW-0812">Transmembrane</keyword>
<feature type="domain" description="ABC3 transporter permease C-terminal" evidence="7">
    <location>
        <begin position="275"/>
        <end position="400"/>
    </location>
</feature>
<feature type="domain" description="MacB-like periplasmic core" evidence="8">
    <location>
        <begin position="27"/>
        <end position="216"/>
    </location>
</feature>
<dbReference type="InterPro" id="IPR003838">
    <property type="entry name" value="ABC3_permease_C"/>
</dbReference>
<reference evidence="9" key="1">
    <citation type="submission" date="2018-05" db="EMBL/GenBank/DDBJ databases">
        <authorList>
            <person name="Lanie J.A."/>
            <person name="Ng W.-L."/>
            <person name="Kazmierczak K.M."/>
            <person name="Andrzejewski T.M."/>
            <person name="Davidsen T.M."/>
            <person name="Wayne K.J."/>
            <person name="Tettelin H."/>
            <person name="Glass J.I."/>
            <person name="Rusch D."/>
            <person name="Podicherti R."/>
            <person name="Tsui H.-C.T."/>
            <person name="Winkler M.E."/>
        </authorList>
    </citation>
    <scope>NUCLEOTIDE SEQUENCE</scope>
</reference>
<dbReference type="PANTHER" id="PTHR30489">
    <property type="entry name" value="LIPOPROTEIN-RELEASING SYSTEM TRANSMEMBRANE PROTEIN LOLE"/>
    <property type="match status" value="1"/>
</dbReference>
<evidence type="ECO:0008006" key="10">
    <source>
        <dbReference type="Google" id="ProtNLM"/>
    </source>
</evidence>
<evidence type="ECO:0000259" key="8">
    <source>
        <dbReference type="Pfam" id="PF12704"/>
    </source>
</evidence>